<organism evidence="2 3">
    <name type="scientific">Hyaloscypha variabilis (strain UAMH 11265 / GT02V1 / F)</name>
    <name type="common">Meliniomyces variabilis</name>
    <dbReference type="NCBI Taxonomy" id="1149755"/>
    <lineage>
        <taxon>Eukaryota</taxon>
        <taxon>Fungi</taxon>
        <taxon>Dikarya</taxon>
        <taxon>Ascomycota</taxon>
        <taxon>Pezizomycotina</taxon>
        <taxon>Leotiomycetes</taxon>
        <taxon>Helotiales</taxon>
        <taxon>Hyaloscyphaceae</taxon>
        <taxon>Hyaloscypha</taxon>
        <taxon>Hyaloscypha variabilis</taxon>
    </lineage>
</organism>
<evidence type="ECO:0000313" key="2">
    <source>
        <dbReference type="EMBL" id="PMD32530.1"/>
    </source>
</evidence>
<evidence type="ECO:0000259" key="1">
    <source>
        <dbReference type="Pfam" id="PF06985"/>
    </source>
</evidence>
<dbReference type="AlphaFoldDB" id="A0A2J6R1Y6"/>
<dbReference type="InterPro" id="IPR052895">
    <property type="entry name" value="HetReg/Transcr_Mod"/>
</dbReference>
<dbReference type="Pfam" id="PF26639">
    <property type="entry name" value="Het-6_barrel"/>
    <property type="match status" value="1"/>
</dbReference>
<dbReference type="Proteomes" id="UP000235786">
    <property type="component" value="Unassembled WGS sequence"/>
</dbReference>
<name>A0A2J6R1Y6_HYAVF</name>
<dbReference type="Pfam" id="PF06985">
    <property type="entry name" value="HET"/>
    <property type="match status" value="1"/>
</dbReference>
<feature type="domain" description="Heterokaryon incompatibility" evidence="1">
    <location>
        <begin position="60"/>
        <end position="236"/>
    </location>
</feature>
<dbReference type="EMBL" id="KZ613958">
    <property type="protein sequence ID" value="PMD32530.1"/>
    <property type="molecule type" value="Genomic_DNA"/>
</dbReference>
<gene>
    <name evidence="2" type="ORF">L207DRAFT_518456</name>
</gene>
<protein>
    <submittedName>
        <fullName evidence="2">HET-domain-containing protein</fullName>
    </submittedName>
</protein>
<sequence>MAESATTPASQIYSPIYQRLRNTHLSSQRWFRLLRVLPGRKSDILRCQLEINDLGDAPPFEALSYVWGNPEPAKVIICNSQPKKVTPNLGTALDRLRHEHTERLVWIDAICVNQDDLTERSDQVKLMKDIYSQAWRVVVWLGEDEEENAETAITIIEKAAEYCYSDSGALLKDGDSRDNILRTVTVDPETPWSEKKQQRNLPDSRYEANRKSSGDWAAISKFYSNTWFTRIWIVQEVAFAPAVMYIGAHEVGWTSVAAAAKWLLAKGYTHVVQDSSRYRQAWSIYYLHLLHQTLSIPRLLGFVKSNSTDPRDKVFALLGFLDEESRSSPYLQPDYTKSVTEVYTDVVRYIIQRNSPRVGSLRNVWEVFGDIPSDPDERFPSWVYRWDLAVSESSLFYNAQKDVWSAGGTTTQEVAEITDTTILSLKGIKIGIVKEVNNVLHERQHKLERVQVLWNAVSPELAIDQDINSLQQAFTETITAEEVKTIPGDKTFGAEDLANYLSIPDWGNIYAILHERNESISKAMDLLMCINPKAFLVTEDNHMALGTPIARPGDVLCIFFGHHMPYLLRPTQQRYRFLGPCYVHGYMRGEAVDRLNRGDLKEYLFELQ</sequence>
<accession>A0A2J6R1Y6</accession>
<reference evidence="2 3" key="1">
    <citation type="submission" date="2016-04" db="EMBL/GenBank/DDBJ databases">
        <title>A degradative enzymes factory behind the ericoid mycorrhizal symbiosis.</title>
        <authorList>
            <consortium name="DOE Joint Genome Institute"/>
            <person name="Martino E."/>
            <person name="Morin E."/>
            <person name="Grelet G."/>
            <person name="Kuo A."/>
            <person name="Kohler A."/>
            <person name="Daghino S."/>
            <person name="Barry K."/>
            <person name="Choi C."/>
            <person name="Cichocki N."/>
            <person name="Clum A."/>
            <person name="Copeland A."/>
            <person name="Hainaut M."/>
            <person name="Haridas S."/>
            <person name="Labutti K."/>
            <person name="Lindquist E."/>
            <person name="Lipzen A."/>
            <person name="Khouja H.-R."/>
            <person name="Murat C."/>
            <person name="Ohm R."/>
            <person name="Olson A."/>
            <person name="Spatafora J."/>
            <person name="Veneault-Fourrey C."/>
            <person name="Henrissat B."/>
            <person name="Grigoriev I."/>
            <person name="Martin F."/>
            <person name="Perotto S."/>
        </authorList>
    </citation>
    <scope>NUCLEOTIDE SEQUENCE [LARGE SCALE GENOMIC DNA]</scope>
    <source>
        <strain evidence="2 3">F</strain>
    </source>
</reference>
<dbReference type="OrthoDB" id="2157530at2759"/>
<dbReference type="PANTHER" id="PTHR24148">
    <property type="entry name" value="ANKYRIN REPEAT DOMAIN-CONTAINING PROTEIN 39 HOMOLOG-RELATED"/>
    <property type="match status" value="1"/>
</dbReference>
<evidence type="ECO:0000313" key="3">
    <source>
        <dbReference type="Proteomes" id="UP000235786"/>
    </source>
</evidence>
<proteinExistence type="predicted"/>
<dbReference type="InterPro" id="IPR010730">
    <property type="entry name" value="HET"/>
</dbReference>
<keyword evidence="3" id="KW-1185">Reference proteome</keyword>
<dbReference type="PANTHER" id="PTHR24148:SF64">
    <property type="entry name" value="HETEROKARYON INCOMPATIBILITY DOMAIN-CONTAINING PROTEIN"/>
    <property type="match status" value="1"/>
</dbReference>